<name>A0A9P6GJD0_9PLEO</name>
<sequence>MVHVTSPRLHVHVDGAVLKTSPAGDGLITFVEAAQVDTMAWGFHCGRDSPVGRTFSQSTCTPSTVQETKPKTADMRPKLAMLVFYDQRSPPSPERFYASAAGVLVHVNAMQFRTSRMRESYRSLRDTYADVAIGVLSERWHAHVQFAVAARAGGEGRWWGS</sequence>
<accession>A0A9P6GJD0</accession>
<comment type="caution">
    <text evidence="1">The sequence shown here is derived from an EMBL/GenBank/DDBJ whole genome shotgun (WGS) entry which is preliminary data.</text>
</comment>
<proteinExistence type="predicted"/>
<reference evidence="1" key="1">
    <citation type="journal article" date="2020" name="Mol. Plant Microbe Interact.">
        <title>Genome Sequence of the Biocontrol Agent Coniothyrium minitans strain Conio (IMI 134523).</title>
        <authorList>
            <person name="Patel D."/>
            <person name="Shittu T.A."/>
            <person name="Baroncelli R."/>
            <person name="Muthumeenakshi S."/>
            <person name="Osborne T.H."/>
            <person name="Janganan T.K."/>
            <person name="Sreenivasaprasad S."/>
        </authorList>
    </citation>
    <scope>NUCLEOTIDE SEQUENCE</scope>
    <source>
        <strain evidence="1">Conio</strain>
    </source>
</reference>
<dbReference type="AlphaFoldDB" id="A0A9P6GJD0"/>
<evidence type="ECO:0000313" key="2">
    <source>
        <dbReference type="Proteomes" id="UP000756921"/>
    </source>
</evidence>
<dbReference type="Proteomes" id="UP000756921">
    <property type="component" value="Unassembled WGS sequence"/>
</dbReference>
<protein>
    <submittedName>
        <fullName evidence="1">Uncharacterized protein</fullName>
    </submittedName>
</protein>
<keyword evidence="2" id="KW-1185">Reference proteome</keyword>
<dbReference type="EMBL" id="WJXW01000006">
    <property type="protein sequence ID" value="KAF9735244.1"/>
    <property type="molecule type" value="Genomic_DNA"/>
</dbReference>
<gene>
    <name evidence="1" type="ORF">PMIN01_06649</name>
</gene>
<evidence type="ECO:0000313" key="1">
    <source>
        <dbReference type="EMBL" id="KAF9735244.1"/>
    </source>
</evidence>
<organism evidence="1 2">
    <name type="scientific">Paraphaeosphaeria minitans</name>
    <dbReference type="NCBI Taxonomy" id="565426"/>
    <lineage>
        <taxon>Eukaryota</taxon>
        <taxon>Fungi</taxon>
        <taxon>Dikarya</taxon>
        <taxon>Ascomycota</taxon>
        <taxon>Pezizomycotina</taxon>
        <taxon>Dothideomycetes</taxon>
        <taxon>Pleosporomycetidae</taxon>
        <taxon>Pleosporales</taxon>
        <taxon>Massarineae</taxon>
        <taxon>Didymosphaeriaceae</taxon>
        <taxon>Paraphaeosphaeria</taxon>
    </lineage>
</organism>